<dbReference type="PRINTS" id="PR01023">
    <property type="entry name" value="NAFLGMOTY"/>
</dbReference>
<dbReference type="PANTHER" id="PTHR30329">
    <property type="entry name" value="STATOR ELEMENT OF FLAGELLAR MOTOR COMPLEX"/>
    <property type="match status" value="1"/>
</dbReference>
<comment type="subcellular location">
    <subcellularLocation>
        <location evidence="1">Cell outer membrane</location>
    </subcellularLocation>
</comment>
<evidence type="ECO:0000313" key="9">
    <source>
        <dbReference type="Proteomes" id="UP001606099"/>
    </source>
</evidence>
<feature type="chain" id="PRO_5045852415" evidence="6">
    <location>
        <begin position="34"/>
        <end position="284"/>
    </location>
</feature>
<dbReference type="PANTHER" id="PTHR30329:SF21">
    <property type="entry name" value="LIPOPROTEIN YIAD-RELATED"/>
    <property type="match status" value="1"/>
</dbReference>
<name>A0ABW7FS80_9BURK</name>
<dbReference type="InterPro" id="IPR007055">
    <property type="entry name" value="BON_dom"/>
</dbReference>
<sequence>MSTPMHVRLLPRQGPHLWAALALGLTLSGLAAAQTSAPAPSNNAPARPNTTAQPGMVVVAGTVPDEASRQHILVRLRELYGVDRVVDQLGVAPLAAPPAWSEHVQRILTPELKRVNRGQIAIQGNIVQIKGEVADEGQRQLVVNTLSTQLNNPTYALRNNLRVAGPGQDKVDAALANRVIEFEAGRAVLTATGQAVLDQLLPVLAQLPGRKFEILGHTDAIGARATNVSLSLARADAVKDYLVGKGLAEGLLNTSGVGPDRPVASNDTPEGRARNRRIEFRVVQ</sequence>
<dbReference type="InterPro" id="IPR050330">
    <property type="entry name" value="Bact_OuterMem_StrucFunc"/>
</dbReference>
<dbReference type="InterPro" id="IPR006664">
    <property type="entry name" value="OMP_bac"/>
</dbReference>
<dbReference type="Pfam" id="PF04972">
    <property type="entry name" value="BON"/>
    <property type="match status" value="1"/>
</dbReference>
<dbReference type="SUPFAM" id="SSF103088">
    <property type="entry name" value="OmpA-like"/>
    <property type="match status" value="1"/>
</dbReference>
<gene>
    <name evidence="8" type="ORF">ACG0Z6_02645</name>
</gene>
<keyword evidence="9" id="KW-1185">Reference proteome</keyword>
<protein>
    <submittedName>
        <fullName evidence="8">OmpA family protein</fullName>
    </submittedName>
</protein>
<dbReference type="PRINTS" id="PR01021">
    <property type="entry name" value="OMPADOMAIN"/>
</dbReference>
<feature type="region of interest" description="Disordered" evidence="5">
    <location>
        <begin position="254"/>
        <end position="274"/>
    </location>
</feature>
<dbReference type="Gene3D" id="3.30.1330.60">
    <property type="entry name" value="OmpA-like domain"/>
    <property type="match status" value="1"/>
</dbReference>
<feature type="domain" description="OmpA-like" evidence="7">
    <location>
        <begin position="168"/>
        <end position="284"/>
    </location>
</feature>
<evidence type="ECO:0000256" key="2">
    <source>
        <dbReference type="ARBA" id="ARBA00023136"/>
    </source>
</evidence>
<dbReference type="CDD" id="cd07185">
    <property type="entry name" value="OmpA_C-like"/>
    <property type="match status" value="1"/>
</dbReference>
<dbReference type="Gene3D" id="3.40.1520.20">
    <property type="match status" value="1"/>
</dbReference>
<feature type="signal peptide" evidence="6">
    <location>
        <begin position="1"/>
        <end position="33"/>
    </location>
</feature>
<evidence type="ECO:0000256" key="4">
    <source>
        <dbReference type="PROSITE-ProRule" id="PRU00473"/>
    </source>
</evidence>
<keyword evidence="3" id="KW-0998">Cell outer membrane</keyword>
<evidence type="ECO:0000259" key="7">
    <source>
        <dbReference type="PROSITE" id="PS51123"/>
    </source>
</evidence>
<dbReference type="InterPro" id="IPR006665">
    <property type="entry name" value="OmpA-like"/>
</dbReference>
<evidence type="ECO:0000313" key="8">
    <source>
        <dbReference type="EMBL" id="MFG6447138.1"/>
    </source>
</evidence>
<dbReference type="EMBL" id="JBIGHZ010000001">
    <property type="protein sequence ID" value="MFG6447138.1"/>
    <property type="molecule type" value="Genomic_DNA"/>
</dbReference>
<evidence type="ECO:0000256" key="5">
    <source>
        <dbReference type="SAM" id="MobiDB-lite"/>
    </source>
</evidence>
<proteinExistence type="predicted"/>
<comment type="caution">
    <text evidence="8">The sequence shown here is derived from an EMBL/GenBank/DDBJ whole genome shotgun (WGS) entry which is preliminary data.</text>
</comment>
<reference evidence="8 9" key="1">
    <citation type="submission" date="2024-08" db="EMBL/GenBank/DDBJ databases">
        <authorList>
            <person name="Lu H."/>
        </authorList>
    </citation>
    <scope>NUCLEOTIDE SEQUENCE [LARGE SCALE GENOMIC DNA]</scope>
    <source>
        <strain evidence="8 9">BYS180W</strain>
    </source>
</reference>
<accession>A0ABW7FS80</accession>
<dbReference type="PROSITE" id="PS51123">
    <property type="entry name" value="OMPA_2"/>
    <property type="match status" value="1"/>
</dbReference>
<evidence type="ECO:0000256" key="3">
    <source>
        <dbReference type="ARBA" id="ARBA00023237"/>
    </source>
</evidence>
<keyword evidence="2 4" id="KW-0472">Membrane</keyword>
<evidence type="ECO:0000256" key="6">
    <source>
        <dbReference type="SAM" id="SignalP"/>
    </source>
</evidence>
<dbReference type="Proteomes" id="UP001606099">
    <property type="component" value="Unassembled WGS sequence"/>
</dbReference>
<dbReference type="InterPro" id="IPR036737">
    <property type="entry name" value="OmpA-like_sf"/>
</dbReference>
<dbReference type="Pfam" id="PF00691">
    <property type="entry name" value="OmpA"/>
    <property type="match status" value="1"/>
</dbReference>
<organism evidence="8 9">
    <name type="scientific">Roseateles rivi</name>
    <dbReference type="NCBI Taxonomy" id="3299028"/>
    <lineage>
        <taxon>Bacteria</taxon>
        <taxon>Pseudomonadati</taxon>
        <taxon>Pseudomonadota</taxon>
        <taxon>Betaproteobacteria</taxon>
        <taxon>Burkholderiales</taxon>
        <taxon>Sphaerotilaceae</taxon>
        <taxon>Roseateles</taxon>
    </lineage>
</organism>
<keyword evidence="6" id="KW-0732">Signal</keyword>
<evidence type="ECO:0000256" key="1">
    <source>
        <dbReference type="ARBA" id="ARBA00004442"/>
    </source>
</evidence>